<accession>A0AAT9HS42</accession>
<gene>
    <name evidence="1" type="ORF">SHKM778_67940</name>
</gene>
<dbReference type="EMBL" id="AP035768">
    <property type="protein sequence ID" value="BFO20406.1"/>
    <property type="molecule type" value="Genomic_DNA"/>
</dbReference>
<reference evidence="1" key="2">
    <citation type="submission" date="2024-07" db="EMBL/GenBank/DDBJ databases">
        <title>Streptomyces haneummycinica sp. nov., a new antibiotic-producing actinobacterium isolated from marine sediment.</title>
        <authorList>
            <person name="Uemura M."/>
            <person name="Hamada M."/>
            <person name="Hirano S."/>
            <person name="Kobayashi K."/>
            <person name="Ohshiro T."/>
            <person name="Kobayashi T."/>
            <person name="Terahara T."/>
        </authorList>
    </citation>
    <scope>NUCLEOTIDE SEQUENCE</scope>
    <source>
        <strain evidence="1">KM77-8</strain>
    </source>
</reference>
<organism evidence="1">
    <name type="scientific">Streptomyces haneummycinicus</name>
    <dbReference type="NCBI Taxonomy" id="3074435"/>
    <lineage>
        <taxon>Bacteria</taxon>
        <taxon>Bacillati</taxon>
        <taxon>Actinomycetota</taxon>
        <taxon>Actinomycetes</taxon>
        <taxon>Kitasatosporales</taxon>
        <taxon>Streptomycetaceae</taxon>
        <taxon>Streptomyces</taxon>
    </lineage>
</organism>
<protein>
    <submittedName>
        <fullName evidence="1">Uncharacterized protein</fullName>
    </submittedName>
</protein>
<dbReference type="AlphaFoldDB" id="A0AAT9HS42"/>
<evidence type="ECO:0000313" key="1">
    <source>
        <dbReference type="EMBL" id="BFO20406.1"/>
    </source>
</evidence>
<reference evidence="1" key="1">
    <citation type="submission" date="2024-06" db="EMBL/GenBank/DDBJ databases">
        <authorList>
            <consortium name="consrtm"/>
            <person name="Uemura M."/>
            <person name="Terahara T."/>
        </authorList>
    </citation>
    <scope>NUCLEOTIDE SEQUENCE</scope>
    <source>
        <strain evidence="1">KM77-8</strain>
    </source>
</reference>
<proteinExistence type="predicted"/>
<name>A0AAT9HS42_9ACTN</name>
<sequence>MPRVNRATRATLTTRLMPKTEPRAAQSIFMVLFFLLTGSRGRGQTVVAAGGVAGSAGTGAGMVADRSSVMVPVGAG</sequence>